<dbReference type="GO" id="GO:0046872">
    <property type="term" value="F:metal ion binding"/>
    <property type="evidence" value="ECO:0007669"/>
    <property type="project" value="UniProtKB-KW"/>
</dbReference>
<feature type="domain" description="Mur ligase C-terminal" evidence="10">
    <location>
        <begin position="266"/>
        <end position="375"/>
    </location>
</feature>
<name>A0A221ST97_9DEIO</name>
<dbReference type="EC" id="6.3.2.17" evidence="2"/>
<keyword evidence="5" id="KW-0547">Nucleotide-binding</keyword>
<evidence type="ECO:0000259" key="10">
    <source>
        <dbReference type="Pfam" id="PF02875"/>
    </source>
</evidence>
<evidence type="ECO:0000256" key="2">
    <source>
        <dbReference type="ARBA" id="ARBA00013025"/>
    </source>
</evidence>
<evidence type="ECO:0000256" key="9">
    <source>
        <dbReference type="ARBA" id="ARBA00047493"/>
    </source>
</evidence>
<accession>A0A221ST97</accession>
<keyword evidence="4" id="KW-0479">Metal-binding</keyword>
<dbReference type="RefSeq" id="WP_027463511.1">
    <property type="nucleotide sequence ID" value="NZ_CP021081.1"/>
</dbReference>
<keyword evidence="12" id="KW-1185">Reference proteome</keyword>
<keyword evidence="3" id="KW-0436">Ligase</keyword>
<reference evidence="11 12" key="1">
    <citation type="submission" date="2017-05" db="EMBL/GenBank/DDBJ databases">
        <title>The complete genome sequence of Deinococcus ficus isolated from the rhizosphere of the Ficus religiosa L. in Taiwan.</title>
        <authorList>
            <person name="Wu K.-M."/>
            <person name="Liao T.-L."/>
            <person name="Liu Y.-M."/>
            <person name="Young C.-C."/>
            <person name="Tsai S.-F."/>
        </authorList>
    </citation>
    <scope>NUCLEOTIDE SEQUENCE [LARGE SCALE GENOMIC DNA]</scope>
    <source>
        <strain evidence="11 12">CC-FR2-10</strain>
    </source>
</reference>
<proteinExistence type="inferred from homology"/>
<dbReference type="PANTHER" id="PTHR11136">
    <property type="entry name" value="FOLYLPOLYGLUTAMATE SYNTHASE-RELATED"/>
    <property type="match status" value="1"/>
</dbReference>
<evidence type="ECO:0000256" key="4">
    <source>
        <dbReference type="ARBA" id="ARBA00022723"/>
    </source>
</evidence>
<evidence type="ECO:0000256" key="5">
    <source>
        <dbReference type="ARBA" id="ARBA00022741"/>
    </source>
</evidence>
<dbReference type="InterPro" id="IPR001645">
    <property type="entry name" value="Folylpolyglutamate_synth"/>
</dbReference>
<evidence type="ECO:0000256" key="1">
    <source>
        <dbReference type="ARBA" id="ARBA00008276"/>
    </source>
</evidence>
<sequence length="391" mass="39936">MTTPPTTPDYDWLYARTRAGRDRGPAPARALLDRLGAPDRGFRSVRVIGTNGKGSTAAMLEAGLIAAGVRTGKFTSPHLHAYEERVRVQGREIPPARTAQFIAWAKAHAPDAAFFDLTLALAAQAFAEAGVQVAVMEAGVGGASDATHALHAVAAVALTNVHLDHTAALGPTIRDIAGDKAGAARPGVPLLTTATGEALDVIAGVAAQAGAPLFTPGTHPALFHVPHPPTLAGAHQLQNAALALATLRTLGHEQGTEAALAATHPGRLERFTVQGRTVLIDGGHNPHAAQALAAALDHVDVLCFGNLARKDTPATLAPLLPLTATRVFTAPGDLATPPQDLAAQHGGQAVPDPAAALNTALTLTPPGGTLLVTGSLYLAAAARQWALARPG</sequence>
<dbReference type="GO" id="GO:0008841">
    <property type="term" value="F:dihydrofolate synthase activity"/>
    <property type="evidence" value="ECO:0007669"/>
    <property type="project" value="TreeGrafter"/>
</dbReference>
<gene>
    <name evidence="11" type="ORF">DFI_01575</name>
</gene>
<dbReference type="InterPro" id="IPR036615">
    <property type="entry name" value="Mur_ligase_C_dom_sf"/>
</dbReference>
<comment type="similarity">
    <text evidence="1">Belongs to the folylpolyglutamate synthase family.</text>
</comment>
<evidence type="ECO:0000256" key="3">
    <source>
        <dbReference type="ARBA" id="ARBA00022598"/>
    </source>
</evidence>
<evidence type="ECO:0000313" key="11">
    <source>
        <dbReference type="EMBL" id="ASN79868.1"/>
    </source>
</evidence>
<dbReference type="GO" id="GO:0005737">
    <property type="term" value="C:cytoplasm"/>
    <property type="evidence" value="ECO:0007669"/>
    <property type="project" value="TreeGrafter"/>
</dbReference>
<organism evidence="11 12">
    <name type="scientific">Deinococcus ficus</name>
    <dbReference type="NCBI Taxonomy" id="317577"/>
    <lineage>
        <taxon>Bacteria</taxon>
        <taxon>Thermotogati</taxon>
        <taxon>Deinococcota</taxon>
        <taxon>Deinococci</taxon>
        <taxon>Deinococcales</taxon>
        <taxon>Deinococcaceae</taxon>
        <taxon>Deinococcus</taxon>
    </lineage>
</organism>
<dbReference type="SUPFAM" id="SSF53244">
    <property type="entry name" value="MurD-like peptide ligases, peptide-binding domain"/>
    <property type="match status" value="1"/>
</dbReference>
<dbReference type="SUPFAM" id="SSF53623">
    <property type="entry name" value="MurD-like peptide ligases, catalytic domain"/>
    <property type="match status" value="1"/>
</dbReference>
<keyword evidence="6" id="KW-0067">ATP-binding</keyword>
<dbReference type="AlphaFoldDB" id="A0A221ST97"/>
<evidence type="ECO:0000256" key="6">
    <source>
        <dbReference type="ARBA" id="ARBA00022840"/>
    </source>
</evidence>
<dbReference type="InterPro" id="IPR036565">
    <property type="entry name" value="Mur-like_cat_sf"/>
</dbReference>
<keyword evidence="7" id="KW-0460">Magnesium</keyword>
<evidence type="ECO:0000256" key="7">
    <source>
        <dbReference type="ARBA" id="ARBA00022842"/>
    </source>
</evidence>
<dbReference type="Proteomes" id="UP000259030">
    <property type="component" value="Chromosome"/>
</dbReference>
<dbReference type="NCBIfam" id="TIGR01499">
    <property type="entry name" value="folC"/>
    <property type="match status" value="1"/>
</dbReference>
<dbReference type="KEGG" id="dfc:DFI_01575"/>
<dbReference type="Gene3D" id="3.40.1190.10">
    <property type="entry name" value="Mur-like, catalytic domain"/>
    <property type="match status" value="1"/>
</dbReference>
<dbReference type="Pfam" id="PF02875">
    <property type="entry name" value="Mur_ligase_C"/>
    <property type="match status" value="1"/>
</dbReference>
<protein>
    <recommendedName>
        <fullName evidence="2">tetrahydrofolate synthase</fullName>
        <ecNumber evidence="2">6.3.2.17</ecNumber>
    </recommendedName>
    <alternativeName>
        <fullName evidence="8">Tetrahydrofolylpolyglutamate synthase</fullName>
    </alternativeName>
</protein>
<dbReference type="InterPro" id="IPR004101">
    <property type="entry name" value="Mur_ligase_C"/>
</dbReference>
<evidence type="ECO:0000256" key="8">
    <source>
        <dbReference type="ARBA" id="ARBA00030592"/>
    </source>
</evidence>
<comment type="catalytic activity">
    <reaction evidence="9">
        <text>(6S)-5,6,7,8-tetrahydrofolyl-(gamma-L-Glu)(n) + L-glutamate + ATP = (6S)-5,6,7,8-tetrahydrofolyl-(gamma-L-Glu)(n+1) + ADP + phosphate + H(+)</text>
        <dbReference type="Rhea" id="RHEA:10580"/>
        <dbReference type="Rhea" id="RHEA-COMP:14738"/>
        <dbReference type="Rhea" id="RHEA-COMP:14740"/>
        <dbReference type="ChEBI" id="CHEBI:15378"/>
        <dbReference type="ChEBI" id="CHEBI:29985"/>
        <dbReference type="ChEBI" id="CHEBI:30616"/>
        <dbReference type="ChEBI" id="CHEBI:43474"/>
        <dbReference type="ChEBI" id="CHEBI:141005"/>
        <dbReference type="ChEBI" id="CHEBI:456216"/>
        <dbReference type="EC" id="6.3.2.17"/>
    </reaction>
</comment>
<dbReference type="GO" id="GO:0005524">
    <property type="term" value="F:ATP binding"/>
    <property type="evidence" value="ECO:0007669"/>
    <property type="project" value="UniProtKB-KW"/>
</dbReference>
<dbReference type="EMBL" id="CP021081">
    <property type="protein sequence ID" value="ASN79868.1"/>
    <property type="molecule type" value="Genomic_DNA"/>
</dbReference>
<dbReference type="Gene3D" id="3.90.190.20">
    <property type="entry name" value="Mur ligase, C-terminal domain"/>
    <property type="match status" value="1"/>
</dbReference>
<dbReference type="PANTHER" id="PTHR11136:SF0">
    <property type="entry name" value="DIHYDROFOLATE SYNTHETASE-RELATED"/>
    <property type="match status" value="1"/>
</dbReference>
<dbReference type="GO" id="GO:0004326">
    <property type="term" value="F:tetrahydrofolylpolyglutamate synthase activity"/>
    <property type="evidence" value="ECO:0007669"/>
    <property type="project" value="UniProtKB-EC"/>
</dbReference>
<evidence type="ECO:0000313" key="12">
    <source>
        <dbReference type="Proteomes" id="UP000259030"/>
    </source>
</evidence>
<dbReference type="STRING" id="317577.GCA_000419625_00831"/>